<reference evidence="1 2" key="1">
    <citation type="journal article" date="2013" name="ISME J.">
        <title>Comparative genomics of pathogenic lineages of Vibrio nigripulchritudo identifies virulence-associated traits.</title>
        <authorList>
            <person name="Goudenege D."/>
            <person name="Labreuche Y."/>
            <person name="Krin E."/>
            <person name="Ansquer D."/>
            <person name="Mangenot S."/>
            <person name="Calteau A."/>
            <person name="Medigue C."/>
            <person name="Mazel D."/>
            <person name="Polz M.F."/>
            <person name="Le Roux F."/>
        </authorList>
    </citation>
    <scope>NUCLEOTIDE SEQUENCE [LARGE SCALE GENOMIC DNA]</scope>
    <source>
        <strain evidence="1 2">SOn1</strain>
    </source>
</reference>
<name>A0AAV2VW92_9VIBR</name>
<dbReference type="EMBL" id="CAOF01000150">
    <property type="protein sequence ID" value="CCO48634.1"/>
    <property type="molecule type" value="Genomic_DNA"/>
</dbReference>
<evidence type="ECO:0000313" key="1">
    <source>
        <dbReference type="EMBL" id="CCO48634.1"/>
    </source>
</evidence>
<dbReference type="AlphaFoldDB" id="A0AAV2VW92"/>
<accession>A0AAV2VW92</accession>
<organism evidence="1 2">
    <name type="scientific">Vibrio nigripulchritudo SOn1</name>
    <dbReference type="NCBI Taxonomy" id="1238450"/>
    <lineage>
        <taxon>Bacteria</taxon>
        <taxon>Pseudomonadati</taxon>
        <taxon>Pseudomonadota</taxon>
        <taxon>Gammaproteobacteria</taxon>
        <taxon>Vibrionales</taxon>
        <taxon>Vibrionaceae</taxon>
        <taxon>Vibrio</taxon>
    </lineage>
</organism>
<evidence type="ECO:0000313" key="2">
    <source>
        <dbReference type="Proteomes" id="UP000018211"/>
    </source>
</evidence>
<comment type="caution">
    <text evidence="1">The sequence shown here is derived from an EMBL/GenBank/DDBJ whole genome shotgun (WGS) entry which is preliminary data.</text>
</comment>
<gene>
    <name evidence="1" type="ORF">VIBNISOn1_570024</name>
</gene>
<protein>
    <submittedName>
        <fullName evidence="1">Uncharacterized protein</fullName>
    </submittedName>
</protein>
<sequence>MRNLGLSGRNRHLIYSVKKCYICIIYTLRKIQLGEHRYAPYFLE</sequence>
<dbReference type="Proteomes" id="UP000018211">
    <property type="component" value="Unassembled WGS sequence"/>
</dbReference>
<proteinExistence type="predicted"/>